<comment type="similarity">
    <text evidence="14">Belongs to the methylthiotransferase family. MiaB subfamily.</text>
</comment>
<dbReference type="Gene3D" id="3.40.50.12160">
    <property type="entry name" value="Methylthiotransferase, N-terminal domain"/>
    <property type="match status" value="1"/>
</dbReference>
<feature type="region of interest" description="Disordered" evidence="15">
    <location>
        <begin position="477"/>
        <end position="538"/>
    </location>
</feature>
<dbReference type="FunFam" id="3.40.50.12160:FF:000003">
    <property type="entry name" value="CDK5 regulatory subunit-associated protein 1"/>
    <property type="match status" value="1"/>
</dbReference>
<feature type="binding site" evidence="14">
    <location>
        <position position="34"/>
    </location>
    <ligand>
        <name>[4Fe-4S] cluster</name>
        <dbReference type="ChEBI" id="CHEBI:49883"/>
        <label>1</label>
    </ligand>
</feature>
<evidence type="ECO:0000256" key="13">
    <source>
        <dbReference type="ARBA" id="ARBA00081141"/>
    </source>
</evidence>
<keyword evidence="7 14" id="KW-0408">Iron</keyword>
<feature type="domain" description="Radical SAM core" evidence="18">
    <location>
        <begin position="163"/>
        <end position="393"/>
    </location>
</feature>
<feature type="compositionally biased region" description="Polar residues" evidence="15">
    <location>
        <begin position="529"/>
        <end position="538"/>
    </location>
</feature>
<dbReference type="InterPro" id="IPR002792">
    <property type="entry name" value="TRAM_dom"/>
</dbReference>
<dbReference type="InterPro" id="IPR058240">
    <property type="entry name" value="rSAM_sf"/>
</dbReference>
<keyword evidence="4 14" id="KW-0949">S-adenosyl-L-methionine</keyword>
<dbReference type="FunFam" id="3.80.30.20:FF:000001">
    <property type="entry name" value="tRNA-2-methylthio-N(6)-dimethylallyladenosine synthase 2"/>
    <property type="match status" value="1"/>
</dbReference>
<keyword evidence="3 14" id="KW-0808">Transferase</keyword>
<dbReference type="PROSITE" id="PS51449">
    <property type="entry name" value="MTTASE_N"/>
    <property type="match status" value="1"/>
</dbReference>
<feature type="binding site" evidence="14">
    <location>
        <position position="177"/>
    </location>
    <ligand>
        <name>[4Fe-4S] cluster</name>
        <dbReference type="ChEBI" id="CHEBI:49883"/>
        <label>2</label>
        <note>4Fe-4S-S-AdoMet</note>
    </ligand>
</feature>
<feature type="binding site" evidence="14">
    <location>
        <position position="69"/>
    </location>
    <ligand>
        <name>[4Fe-4S] cluster</name>
        <dbReference type="ChEBI" id="CHEBI:49883"/>
        <label>1</label>
    </ligand>
</feature>
<evidence type="ECO:0000313" key="19">
    <source>
        <dbReference type="EMBL" id="XDI04257.1"/>
    </source>
</evidence>
<dbReference type="HAMAP" id="MF_01864">
    <property type="entry name" value="tRNA_metthiotr_MiaB"/>
    <property type="match status" value="1"/>
</dbReference>
<evidence type="ECO:0000256" key="6">
    <source>
        <dbReference type="ARBA" id="ARBA00022723"/>
    </source>
</evidence>
<sequence length="538" mass="58144">MSTVSEAPTIIAASNASRDASGRARTYEVRTYGCQMNVHDSERLSGSLEAAGYVRAEGVEPDVVVINTCAVRENADNKLYGNLGHLASVKRRHEGMQIAVGGCLAQKDKNVILDKAPWVDVVFGTHNMGALPSLLERARHNDAAQIEILEALETFPSTLPTKRDSTYSGWVSISVGCNNTCTFCIVPALRGKEKDRRPGEILAELQSLVDDGALEVTLLGQNVNSYGVEFGDRLAFGKLLRAAGEIEGLERIRFTSPHPAAFTDDVIDAMAETPAVMPQLHMPLQSGSDRVLRAMRRSYRSAKFLGILDRVRAKIPNAAISTDIIVGFPGETEEDFQETLRVVEQARFASAFTFQYSIRPGTPAATMPDQVPREVVQERYDRLVALQDRISLEENQKIVGRRVELVVANGEGRKDGETKRLSGRAEDSRLVHFELPEGSAAPRPGDVVSVTVTQAAPYYLIADSDGTPLEVRRTRAGDAWDRSEAESCAVPSATSASAGEGSAPGRVSLGLPALRAGAPSTPRVATVPIYSSTDDLRG</sequence>
<evidence type="ECO:0000256" key="2">
    <source>
        <dbReference type="ARBA" id="ARBA00022485"/>
    </source>
</evidence>
<evidence type="ECO:0000256" key="8">
    <source>
        <dbReference type="ARBA" id="ARBA00023014"/>
    </source>
</evidence>
<evidence type="ECO:0000256" key="12">
    <source>
        <dbReference type="ARBA" id="ARBA00080698"/>
    </source>
</evidence>
<dbReference type="PANTHER" id="PTHR43020:SF2">
    <property type="entry name" value="MITOCHONDRIAL TRNA METHYLTHIOTRANSFERASE CDK5RAP1"/>
    <property type="match status" value="1"/>
</dbReference>
<dbReference type="InterPro" id="IPR006638">
    <property type="entry name" value="Elp3/MiaA/NifB-like_rSAM"/>
</dbReference>
<dbReference type="SFLD" id="SFLDS00029">
    <property type="entry name" value="Radical_SAM"/>
    <property type="match status" value="1"/>
</dbReference>
<dbReference type="Pfam" id="PF04055">
    <property type="entry name" value="Radical_SAM"/>
    <property type="match status" value="1"/>
</dbReference>
<evidence type="ECO:0000259" key="18">
    <source>
        <dbReference type="PROSITE" id="PS51918"/>
    </source>
</evidence>
<evidence type="ECO:0000256" key="5">
    <source>
        <dbReference type="ARBA" id="ARBA00022694"/>
    </source>
</evidence>
<feature type="binding site" evidence="14">
    <location>
        <position position="103"/>
    </location>
    <ligand>
        <name>[4Fe-4S] cluster</name>
        <dbReference type="ChEBI" id="CHEBI:49883"/>
        <label>1</label>
    </ligand>
</feature>
<dbReference type="Pfam" id="PF00919">
    <property type="entry name" value="UPF0004"/>
    <property type="match status" value="1"/>
</dbReference>
<dbReference type="SUPFAM" id="SSF102114">
    <property type="entry name" value="Radical SAM enzymes"/>
    <property type="match status" value="1"/>
</dbReference>
<dbReference type="InterPro" id="IPR007197">
    <property type="entry name" value="rSAM"/>
</dbReference>
<name>A0AB39BDI0_9MICO</name>
<dbReference type="RefSeq" id="WP_368496663.1">
    <property type="nucleotide sequence ID" value="NZ_CP162511.1"/>
</dbReference>
<comment type="subunit">
    <text evidence="14">Monomer.</text>
</comment>
<keyword evidence="2 14" id="KW-0004">4Fe-4S</keyword>
<dbReference type="EMBL" id="CP162511">
    <property type="protein sequence ID" value="XDI04257.1"/>
    <property type="molecule type" value="Genomic_DNA"/>
</dbReference>
<organism evidence="19">
    <name type="scientific">Herbiconiux sp. A18JL235</name>
    <dbReference type="NCBI Taxonomy" id="3152363"/>
    <lineage>
        <taxon>Bacteria</taxon>
        <taxon>Bacillati</taxon>
        <taxon>Actinomycetota</taxon>
        <taxon>Actinomycetes</taxon>
        <taxon>Micrococcales</taxon>
        <taxon>Microbacteriaceae</taxon>
        <taxon>Herbiconiux</taxon>
    </lineage>
</organism>
<dbReference type="GO" id="GO:0005829">
    <property type="term" value="C:cytosol"/>
    <property type="evidence" value="ECO:0007669"/>
    <property type="project" value="TreeGrafter"/>
</dbReference>
<protein>
    <recommendedName>
        <fullName evidence="11 14">tRNA-2-methylthio-N(6)-dimethylallyladenosine synthase</fullName>
        <ecNumber evidence="9 14">2.8.4.3</ecNumber>
    </recommendedName>
    <alternativeName>
        <fullName evidence="13 14">(Dimethylallyl)adenosine tRNA methylthiotransferase MiaB</fullName>
    </alternativeName>
    <alternativeName>
        <fullName evidence="12 14">tRNA-i(6)A37 methylthiotransferase</fullName>
    </alternativeName>
</protein>
<dbReference type="SFLD" id="SFLDF00273">
    <property type="entry name" value="(dimethylallyl)adenosine_tRNA"/>
    <property type="match status" value="1"/>
</dbReference>
<dbReference type="InterPro" id="IPR005839">
    <property type="entry name" value="Methylthiotransferase"/>
</dbReference>
<reference evidence="19" key="1">
    <citation type="submission" date="2024-05" db="EMBL/GenBank/DDBJ databases">
        <title>Herbiconiux sp. A18JL235.</title>
        <authorList>
            <person name="Zhang G."/>
        </authorList>
    </citation>
    <scope>NUCLEOTIDE SEQUENCE</scope>
    <source>
        <strain evidence="19">A18JL235</strain>
    </source>
</reference>
<evidence type="ECO:0000256" key="11">
    <source>
        <dbReference type="ARBA" id="ARBA00068570"/>
    </source>
</evidence>
<dbReference type="SFLD" id="SFLDG01082">
    <property type="entry name" value="B12-binding_domain_containing"/>
    <property type="match status" value="1"/>
</dbReference>
<evidence type="ECO:0000259" key="16">
    <source>
        <dbReference type="PROSITE" id="PS50926"/>
    </source>
</evidence>
<dbReference type="PROSITE" id="PS50926">
    <property type="entry name" value="TRAM"/>
    <property type="match status" value="1"/>
</dbReference>
<dbReference type="InterPro" id="IPR013848">
    <property type="entry name" value="Methylthiotransferase_N"/>
</dbReference>
<keyword evidence="8 14" id="KW-0411">Iron-sulfur</keyword>
<keyword evidence="5 14" id="KW-0819">tRNA processing</keyword>
<evidence type="ECO:0000256" key="9">
    <source>
        <dbReference type="ARBA" id="ARBA00033765"/>
    </source>
</evidence>
<dbReference type="GO" id="GO:0051539">
    <property type="term" value="F:4 iron, 4 sulfur cluster binding"/>
    <property type="evidence" value="ECO:0007669"/>
    <property type="project" value="UniProtKB-UniRule"/>
</dbReference>
<evidence type="ECO:0000256" key="14">
    <source>
        <dbReference type="HAMAP-Rule" id="MF_01864"/>
    </source>
</evidence>
<evidence type="ECO:0000256" key="7">
    <source>
        <dbReference type="ARBA" id="ARBA00023004"/>
    </source>
</evidence>
<dbReference type="PROSITE" id="PS51918">
    <property type="entry name" value="RADICAL_SAM"/>
    <property type="match status" value="1"/>
</dbReference>
<comment type="catalytic activity">
    <reaction evidence="10 14">
        <text>N(6)-dimethylallyladenosine(37) in tRNA + (sulfur carrier)-SH + AH2 + 2 S-adenosyl-L-methionine = 2-methylsulfanyl-N(6)-dimethylallyladenosine(37) in tRNA + (sulfur carrier)-H + 5'-deoxyadenosine + L-methionine + A + S-adenosyl-L-homocysteine + 2 H(+)</text>
        <dbReference type="Rhea" id="RHEA:37067"/>
        <dbReference type="Rhea" id="RHEA-COMP:10375"/>
        <dbReference type="Rhea" id="RHEA-COMP:10376"/>
        <dbReference type="Rhea" id="RHEA-COMP:14737"/>
        <dbReference type="Rhea" id="RHEA-COMP:14739"/>
        <dbReference type="ChEBI" id="CHEBI:13193"/>
        <dbReference type="ChEBI" id="CHEBI:15378"/>
        <dbReference type="ChEBI" id="CHEBI:17319"/>
        <dbReference type="ChEBI" id="CHEBI:17499"/>
        <dbReference type="ChEBI" id="CHEBI:29917"/>
        <dbReference type="ChEBI" id="CHEBI:57844"/>
        <dbReference type="ChEBI" id="CHEBI:57856"/>
        <dbReference type="ChEBI" id="CHEBI:59789"/>
        <dbReference type="ChEBI" id="CHEBI:64428"/>
        <dbReference type="ChEBI" id="CHEBI:74415"/>
        <dbReference type="ChEBI" id="CHEBI:74417"/>
        <dbReference type="EC" id="2.8.4.3"/>
    </reaction>
</comment>
<dbReference type="GO" id="GO:0046872">
    <property type="term" value="F:metal ion binding"/>
    <property type="evidence" value="ECO:0007669"/>
    <property type="project" value="UniProtKB-KW"/>
</dbReference>
<dbReference type="InterPro" id="IPR038135">
    <property type="entry name" value="Methylthiotransferase_N_sf"/>
</dbReference>
<feature type="binding site" evidence="14">
    <location>
        <position position="181"/>
    </location>
    <ligand>
        <name>[4Fe-4S] cluster</name>
        <dbReference type="ChEBI" id="CHEBI:49883"/>
        <label>2</label>
        <note>4Fe-4S-S-AdoMet</note>
    </ligand>
</feature>
<dbReference type="SFLD" id="SFLDG01061">
    <property type="entry name" value="methylthiotransferase"/>
    <property type="match status" value="1"/>
</dbReference>
<gene>
    <name evidence="14 19" type="primary">miaB</name>
    <name evidence="19" type="ORF">ABFY20_13005</name>
</gene>
<dbReference type="PANTHER" id="PTHR43020">
    <property type="entry name" value="CDK5 REGULATORY SUBUNIT-ASSOCIATED PROTEIN 1"/>
    <property type="match status" value="1"/>
</dbReference>
<proteinExistence type="inferred from homology"/>
<dbReference type="NCBIfam" id="TIGR00089">
    <property type="entry name" value="MiaB/RimO family radical SAM methylthiotransferase"/>
    <property type="match status" value="1"/>
</dbReference>
<evidence type="ECO:0000256" key="1">
    <source>
        <dbReference type="ARBA" id="ARBA00003234"/>
    </source>
</evidence>
<dbReference type="InterPro" id="IPR020612">
    <property type="entry name" value="Methylthiotransferase_CS"/>
</dbReference>
<feature type="compositionally biased region" description="Low complexity" evidence="15">
    <location>
        <begin position="492"/>
        <end position="505"/>
    </location>
</feature>
<dbReference type="NCBIfam" id="TIGR01574">
    <property type="entry name" value="miaB-methiolase"/>
    <property type="match status" value="1"/>
</dbReference>
<comment type="function">
    <text evidence="1 14">Catalyzes the methylthiolation of N6-(dimethylallyl)adenosine (i(6)A), leading to the formation of 2-methylthio-N6-(dimethylallyl)adenosine (ms(2)i(6)A) at position 37 in tRNAs that read codons beginning with uridine.</text>
</comment>
<accession>A0AB39BDI0</accession>
<evidence type="ECO:0000256" key="3">
    <source>
        <dbReference type="ARBA" id="ARBA00022679"/>
    </source>
</evidence>
<evidence type="ECO:0000256" key="4">
    <source>
        <dbReference type="ARBA" id="ARBA00022691"/>
    </source>
</evidence>
<evidence type="ECO:0000256" key="10">
    <source>
        <dbReference type="ARBA" id="ARBA00051425"/>
    </source>
</evidence>
<dbReference type="EC" id="2.8.4.3" evidence="9 14"/>
<feature type="domain" description="MTTase N-terminal" evidence="17">
    <location>
        <begin position="25"/>
        <end position="140"/>
    </location>
</feature>
<dbReference type="GO" id="GO:0035597">
    <property type="term" value="F:tRNA-2-methylthio-N(6)-dimethylallyladenosine(37) synthase activity"/>
    <property type="evidence" value="ECO:0007669"/>
    <property type="project" value="UniProtKB-EC"/>
</dbReference>
<dbReference type="Gene3D" id="3.80.30.20">
    <property type="entry name" value="tm_1862 like domain"/>
    <property type="match status" value="1"/>
</dbReference>
<evidence type="ECO:0000259" key="17">
    <source>
        <dbReference type="PROSITE" id="PS51449"/>
    </source>
</evidence>
<dbReference type="InterPro" id="IPR023404">
    <property type="entry name" value="rSAM_horseshoe"/>
</dbReference>
<dbReference type="PROSITE" id="PS01278">
    <property type="entry name" value="MTTASE_RADICAL"/>
    <property type="match status" value="1"/>
</dbReference>
<keyword evidence="6 14" id="KW-0479">Metal-binding</keyword>
<keyword evidence="14" id="KW-0963">Cytoplasm</keyword>
<dbReference type="CDD" id="cd01335">
    <property type="entry name" value="Radical_SAM"/>
    <property type="match status" value="1"/>
</dbReference>
<comment type="subcellular location">
    <subcellularLocation>
        <location evidence="14">Cytoplasm</location>
    </subcellularLocation>
</comment>
<comment type="cofactor">
    <cofactor evidence="14">
        <name>[4Fe-4S] cluster</name>
        <dbReference type="ChEBI" id="CHEBI:49883"/>
    </cofactor>
    <text evidence="14">Binds 2 [4Fe-4S] clusters. One cluster is coordinated with 3 cysteines and an exchangeable S-adenosyl-L-methionine.</text>
</comment>
<dbReference type="InterPro" id="IPR006463">
    <property type="entry name" value="MiaB_methiolase"/>
</dbReference>
<dbReference type="SMART" id="SM00729">
    <property type="entry name" value="Elp3"/>
    <property type="match status" value="1"/>
</dbReference>
<dbReference type="AlphaFoldDB" id="A0AB39BDI0"/>
<feature type="domain" description="TRAM" evidence="16">
    <location>
        <begin position="396"/>
        <end position="466"/>
    </location>
</feature>
<feature type="binding site" evidence="14">
    <location>
        <position position="184"/>
    </location>
    <ligand>
        <name>[4Fe-4S] cluster</name>
        <dbReference type="ChEBI" id="CHEBI:49883"/>
        <label>2</label>
        <note>4Fe-4S-S-AdoMet</note>
    </ligand>
</feature>
<evidence type="ECO:0000256" key="15">
    <source>
        <dbReference type="SAM" id="MobiDB-lite"/>
    </source>
</evidence>